<evidence type="ECO:0000313" key="1">
    <source>
        <dbReference type="EMBL" id="KAI9459384.1"/>
    </source>
</evidence>
<gene>
    <name evidence="1" type="ORF">F5148DRAFT_1317644</name>
</gene>
<reference evidence="1" key="1">
    <citation type="submission" date="2021-03" db="EMBL/GenBank/DDBJ databases">
        <title>Evolutionary priming and transition to the ectomycorrhizal habit in an iconic lineage of mushroom-forming fungi: is preadaptation a requirement?</title>
        <authorList>
            <consortium name="DOE Joint Genome Institute"/>
            <person name="Looney B.P."/>
            <person name="Miyauchi S."/>
            <person name="Morin E."/>
            <person name="Drula E."/>
            <person name="Courty P.E."/>
            <person name="Chicoki N."/>
            <person name="Fauchery L."/>
            <person name="Kohler A."/>
            <person name="Kuo A."/>
            <person name="LaButti K."/>
            <person name="Pangilinan J."/>
            <person name="Lipzen A."/>
            <person name="Riley R."/>
            <person name="Andreopoulos W."/>
            <person name="He G."/>
            <person name="Johnson J."/>
            <person name="Barry K.W."/>
            <person name="Grigoriev I.V."/>
            <person name="Nagy L."/>
            <person name="Hibbett D."/>
            <person name="Henrissat B."/>
            <person name="Matheny P.B."/>
            <person name="Labbe J."/>
            <person name="Martin A.F."/>
        </authorList>
    </citation>
    <scope>NUCLEOTIDE SEQUENCE</scope>
    <source>
        <strain evidence="1">BPL698</strain>
    </source>
</reference>
<dbReference type="Proteomes" id="UP001207468">
    <property type="component" value="Unassembled WGS sequence"/>
</dbReference>
<sequence length="1434" mass="157080">MLALHQEILPPSGVEFATTLKLTPSTLPESPTSPSSPSQNHPPRGSPYNLVVARANVLRVFEIKEDPAPISPHLEDERQRRADVRMGTEAVEGEVEMDGQGEGFVNMGSVKFTGPRGPTEPPTIARFHFVREYRLHGTVTGLESIRIMSSYEDRLDRLLVSFKDAKIALLEWSAAVHDLITVSIHTYERAPQLLSLDAALFRSELRTDPASRCAALSLPKDALAILPFYQSQADLDVMEQDYRARDVPYSPSFVLDLASSVDEHVRNVIDFVFLPGFNNPTVAVMFQPQQTWTGRLKEFKDTVSLYIFALDLVSRTYPVITKLDGLPYDCLSLIPCPSALGGVVILTSNAVIHVDQATRRVALPVNGWQPRVSDMPTLPTPVGMHDLHLEGARMAFVEDRTLFVVLLDGTIVPFEFIVDGKVVSRLVMGKALAQTTPPTVVRKVPGEHLFVGSMVGPSVLLRTASVEEPVTDAEDMAASGPTAVVDAGNSMDLDDDDDIYGTSSPDPLPSTSAAPSAKTRSVIHLSLCDSLPAYGPISDLTFALAKNGDRFVPELVTATGSGSLGGFTLFQRDLPTRTMRKLHAIGGARGVWSLSVRTAVKVNGVPYDRPANPYHAENDSLILGTDAIPSPGFSRFGTRTPKGDITITTRVQGVTVGASSFFQGTAILHVLSNAIRVLEPDGTERQIIKDMEGNNQRPKIKYCSICDPFVFILREDDTIGLFIGEPERGKIRRKDMSPMGEKTSRYIAGSFFNDTTGMFKTRANENATTSNGDAQPTTSTLQAAMTAGQKTQWLMLCRPQGVVEIWTLPKLTLAFSTTAIASLQTVLVDSFDPPALSLPQDPSRKPQDLDIEQILISPIGETEPWPYLLVFLRCGQLAIYQALPAEPSSEPIPPSRTNTLAVKFTKMLSSAFELQHPEEQETSALAEHRRISRQLIPFTTSPTPDKTLSGVFLTGENPSWIVQTDKSCVKAIPSGHAVVHAFTATSLWGWKGDFLLYSDEGPTLLEWMPDVNLDMGMPSRHIRQGRPYTSVVFEPTSGLLVAASLTQAQFSSFDEEGNEMWAPDASNVSYPISECSALELFSPDFVAIDGYEFASNEFVNSLACVSLETLSTESGHKDFIAVGTTINRGEDLAVKGATYVFEIVEVVPEPASDMKRSFKLRLRCRDEAKGPVTAVCGIDGYLVSSMGQKIFVRAFDLDERLVGVAFLDVGVYVTTLRALKNLLIIGDAVKSVWFVAFQEDPYKLVVLAKDPHKVCVTAADFFFADEQLSIVTCDEEGAIRMYKYDSESPESNNGQTLLCRTEFHGQSDYRSSVTIARRMKGEDMVAPQAKLICGHPDGSLTALVPVDEATFKRLHLLQGQLTRNVQHTAGLNPRALRIVRNDSVSKPLSHGVLDGRLLTSFENLPLTRQSEITRQIGTERTTVLHDLNELGGSW</sequence>
<dbReference type="EMBL" id="JAGFNK010000199">
    <property type="protein sequence ID" value="KAI9459384.1"/>
    <property type="molecule type" value="Genomic_DNA"/>
</dbReference>
<comment type="caution">
    <text evidence="1">The sequence shown here is derived from an EMBL/GenBank/DDBJ whole genome shotgun (WGS) entry which is preliminary data.</text>
</comment>
<organism evidence="1 2">
    <name type="scientific">Russula earlei</name>
    <dbReference type="NCBI Taxonomy" id="71964"/>
    <lineage>
        <taxon>Eukaryota</taxon>
        <taxon>Fungi</taxon>
        <taxon>Dikarya</taxon>
        <taxon>Basidiomycota</taxon>
        <taxon>Agaricomycotina</taxon>
        <taxon>Agaricomycetes</taxon>
        <taxon>Russulales</taxon>
        <taxon>Russulaceae</taxon>
        <taxon>Russula</taxon>
    </lineage>
</organism>
<proteinExistence type="predicted"/>
<name>A0ACC0U2Y5_9AGAM</name>
<protein>
    <submittedName>
        <fullName evidence="1">CPSF A subunit region-domain-containing protein</fullName>
    </submittedName>
</protein>
<keyword evidence="2" id="KW-1185">Reference proteome</keyword>
<evidence type="ECO:0000313" key="2">
    <source>
        <dbReference type="Proteomes" id="UP001207468"/>
    </source>
</evidence>
<accession>A0ACC0U2Y5</accession>